<dbReference type="EMBL" id="LXQA010340703">
    <property type="protein sequence ID" value="MCI45198.1"/>
    <property type="molecule type" value="Genomic_DNA"/>
</dbReference>
<dbReference type="PANTHER" id="PTHR47447:SF17">
    <property type="entry name" value="OS12G0638900 PROTEIN"/>
    <property type="match status" value="1"/>
</dbReference>
<dbReference type="Gene3D" id="1.25.40.10">
    <property type="entry name" value="Tetratricopeptide repeat domain"/>
    <property type="match status" value="1"/>
</dbReference>
<dbReference type="AlphaFoldDB" id="A0A392S8L9"/>
<dbReference type="Pfam" id="PF13041">
    <property type="entry name" value="PPR_2"/>
    <property type="match status" value="1"/>
</dbReference>
<protein>
    <submittedName>
        <fullName evidence="4">Pentatricopeptide repeat-containing protein</fullName>
    </submittedName>
</protein>
<comment type="caution">
    <text evidence="4">The sequence shown here is derived from an EMBL/GenBank/DDBJ whole genome shotgun (WGS) entry which is preliminary data.</text>
</comment>
<evidence type="ECO:0000256" key="2">
    <source>
        <dbReference type="ARBA" id="ARBA00022737"/>
    </source>
</evidence>
<keyword evidence="5" id="KW-1185">Reference proteome</keyword>
<evidence type="ECO:0000256" key="1">
    <source>
        <dbReference type="ARBA" id="ARBA00007626"/>
    </source>
</evidence>
<proteinExistence type="inferred from homology"/>
<dbReference type="PROSITE" id="PS51375">
    <property type="entry name" value="PPR"/>
    <property type="match status" value="1"/>
</dbReference>
<reference evidence="4 5" key="1">
    <citation type="journal article" date="2018" name="Front. Plant Sci.">
        <title>Red Clover (Trifolium pratense) and Zigzag Clover (T. medium) - A Picture of Genomic Similarities and Differences.</title>
        <authorList>
            <person name="Dluhosova J."/>
            <person name="Istvanek J."/>
            <person name="Nedelnik J."/>
            <person name="Repkova J."/>
        </authorList>
    </citation>
    <scope>NUCLEOTIDE SEQUENCE [LARGE SCALE GENOMIC DNA]</scope>
    <source>
        <strain evidence="5">cv. 10/8</strain>
        <tissue evidence="4">Leaf</tissue>
    </source>
</reference>
<keyword evidence="2" id="KW-0677">Repeat</keyword>
<dbReference type="Proteomes" id="UP000265520">
    <property type="component" value="Unassembled WGS sequence"/>
</dbReference>
<dbReference type="NCBIfam" id="TIGR00756">
    <property type="entry name" value="PPR"/>
    <property type="match status" value="1"/>
</dbReference>
<name>A0A392S8L9_9FABA</name>
<dbReference type="PANTHER" id="PTHR47447">
    <property type="entry name" value="OS03G0856100 PROTEIN"/>
    <property type="match status" value="1"/>
</dbReference>
<evidence type="ECO:0000313" key="4">
    <source>
        <dbReference type="EMBL" id="MCI45198.1"/>
    </source>
</evidence>
<dbReference type="InterPro" id="IPR002885">
    <property type="entry name" value="PPR_rpt"/>
</dbReference>
<organism evidence="4 5">
    <name type="scientific">Trifolium medium</name>
    <dbReference type="NCBI Taxonomy" id="97028"/>
    <lineage>
        <taxon>Eukaryota</taxon>
        <taxon>Viridiplantae</taxon>
        <taxon>Streptophyta</taxon>
        <taxon>Embryophyta</taxon>
        <taxon>Tracheophyta</taxon>
        <taxon>Spermatophyta</taxon>
        <taxon>Magnoliopsida</taxon>
        <taxon>eudicotyledons</taxon>
        <taxon>Gunneridae</taxon>
        <taxon>Pentapetalae</taxon>
        <taxon>rosids</taxon>
        <taxon>fabids</taxon>
        <taxon>Fabales</taxon>
        <taxon>Fabaceae</taxon>
        <taxon>Papilionoideae</taxon>
        <taxon>50 kb inversion clade</taxon>
        <taxon>NPAAA clade</taxon>
        <taxon>Hologalegina</taxon>
        <taxon>IRL clade</taxon>
        <taxon>Trifolieae</taxon>
        <taxon>Trifolium</taxon>
    </lineage>
</organism>
<sequence length="76" mass="8730">MDEAVEVFGSMKEKDTSTYNAMIFNFISIGDFDGCMKYYNGMLSDNCEPNIDTYTRMITAFLRTRKVADALLIFDE</sequence>
<comment type="similarity">
    <text evidence="1">Belongs to the PPR family. P subfamily.</text>
</comment>
<evidence type="ECO:0000256" key="3">
    <source>
        <dbReference type="PROSITE-ProRule" id="PRU00708"/>
    </source>
</evidence>
<evidence type="ECO:0000313" key="5">
    <source>
        <dbReference type="Proteomes" id="UP000265520"/>
    </source>
</evidence>
<dbReference type="InterPro" id="IPR011990">
    <property type="entry name" value="TPR-like_helical_dom_sf"/>
</dbReference>
<feature type="repeat" description="PPR" evidence="3">
    <location>
        <begin position="15"/>
        <end position="49"/>
    </location>
</feature>
<feature type="non-terminal residue" evidence="4">
    <location>
        <position position="76"/>
    </location>
</feature>
<accession>A0A392S8L9</accession>